<proteinExistence type="predicted"/>
<evidence type="ECO:0000313" key="2">
    <source>
        <dbReference type="Proteomes" id="UP000245390"/>
    </source>
</evidence>
<comment type="caution">
    <text evidence="1">The sequence shown here is derived from an EMBL/GenBank/DDBJ whole genome shotgun (WGS) entry which is preliminary data.</text>
</comment>
<dbReference type="Proteomes" id="UP000245390">
    <property type="component" value="Unassembled WGS sequence"/>
</dbReference>
<protein>
    <submittedName>
        <fullName evidence="1">Uncharacterized protein</fullName>
    </submittedName>
</protein>
<evidence type="ECO:0000313" key="1">
    <source>
        <dbReference type="EMBL" id="PWK58685.1"/>
    </source>
</evidence>
<accession>A0A316GEN0</accession>
<dbReference type="RefSeq" id="WP_126918484.1">
    <property type="nucleotide sequence ID" value="NZ_CP034588.1"/>
</dbReference>
<gene>
    <name evidence="1" type="ORF">C8D95_101500</name>
</gene>
<dbReference type="AlphaFoldDB" id="A0A316GEN0"/>
<dbReference type="KEGG" id="salo:EF888_03930"/>
<name>A0A316GEN0_9RHOB</name>
<dbReference type="EMBL" id="QGGV01000001">
    <property type="protein sequence ID" value="PWK58685.1"/>
    <property type="molecule type" value="Genomic_DNA"/>
</dbReference>
<reference evidence="1 2" key="1">
    <citation type="submission" date="2018-05" db="EMBL/GenBank/DDBJ databases">
        <title>Genomic Encyclopedia of Type Strains, Phase IV (KMG-IV): sequencing the most valuable type-strain genomes for metagenomic binning, comparative biology and taxonomic classification.</title>
        <authorList>
            <person name="Goeker M."/>
        </authorList>
    </citation>
    <scope>NUCLEOTIDE SEQUENCE [LARGE SCALE GENOMIC DNA]</scope>
    <source>
        <strain evidence="1 2">DSM 103371</strain>
    </source>
</reference>
<sequence length="89" mass="10042">MPRTVILCAACAVRVVPPRRAMPEHEVTCPSCKATDSLARVLSDARSHATHLAKREYDRRMAEAGRELTYRTPTRVPERSLRWITGTLP</sequence>
<organism evidence="1 2">
    <name type="scientific">Silicimonas algicola</name>
    <dbReference type="NCBI Taxonomy" id="1826607"/>
    <lineage>
        <taxon>Bacteria</taxon>
        <taxon>Pseudomonadati</taxon>
        <taxon>Pseudomonadota</taxon>
        <taxon>Alphaproteobacteria</taxon>
        <taxon>Rhodobacterales</taxon>
        <taxon>Paracoccaceae</taxon>
    </lineage>
</organism>
<keyword evidence="2" id="KW-1185">Reference proteome</keyword>